<dbReference type="NCBIfam" id="TIGR01409">
    <property type="entry name" value="TAT_signal_seq"/>
    <property type="match status" value="1"/>
</dbReference>
<dbReference type="RefSeq" id="WP_382357886.1">
    <property type="nucleotide sequence ID" value="NZ_JBHTGR010000005.1"/>
</dbReference>
<organism evidence="1 2">
    <name type="scientific">Lentibacillus kimchii</name>
    <dbReference type="NCBI Taxonomy" id="1542911"/>
    <lineage>
        <taxon>Bacteria</taxon>
        <taxon>Bacillati</taxon>
        <taxon>Bacillota</taxon>
        <taxon>Bacilli</taxon>
        <taxon>Bacillales</taxon>
        <taxon>Bacillaceae</taxon>
        <taxon>Lentibacillus</taxon>
    </lineage>
</organism>
<dbReference type="PROSITE" id="PS51318">
    <property type="entry name" value="TAT"/>
    <property type="match status" value="1"/>
</dbReference>
<evidence type="ECO:0000313" key="1">
    <source>
        <dbReference type="EMBL" id="MFC7746403.1"/>
    </source>
</evidence>
<dbReference type="GO" id="GO:0016491">
    <property type="term" value="F:oxidoreductase activity"/>
    <property type="evidence" value="ECO:0007669"/>
    <property type="project" value="UniProtKB-KW"/>
</dbReference>
<reference evidence="2" key="1">
    <citation type="journal article" date="2019" name="Int. J. Syst. Evol. Microbiol.">
        <title>The Global Catalogue of Microorganisms (GCM) 10K type strain sequencing project: providing services to taxonomists for standard genome sequencing and annotation.</title>
        <authorList>
            <consortium name="The Broad Institute Genomics Platform"/>
            <consortium name="The Broad Institute Genome Sequencing Center for Infectious Disease"/>
            <person name="Wu L."/>
            <person name="Ma J."/>
        </authorList>
    </citation>
    <scope>NUCLEOTIDE SEQUENCE [LARGE SCALE GENOMIC DNA]</scope>
    <source>
        <strain evidence="2">JCM 30234</strain>
    </source>
</reference>
<dbReference type="EC" id="1.-.-.-" evidence="1"/>
<keyword evidence="2" id="KW-1185">Reference proteome</keyword>
<dbReference type="InterPro" id="IPR019546">
    <property type="entry name" value="TAT_signal_bac_arc"/>
</dbReference>
<comment type="caution">
    <text evidence="1">The sequence shown here is derived from an EMBL/GenBank/DDBJ whole genome shotgun (WGS) entry which is preliminary data.</text>
</comment>
<sequence>MADKNTEDPGRRKFLKNTGIAAGGVVGGSLLGGFLTDQFISEDTEKESKQTDNRQPDRARMFFNRFEDFVVLEQATELIFPKDDNGPGAIELDVPYYIDRQLAGSWGINGDDYRRGPFAKQHDNLESDSKADYARENRGKIFLEGLRQMNRTSQKRFDTTFDQANDDQKSEIMSDLEDGKIEMNTVPSDGFFALLKQATQEGAFCDPLYGGNKNMDGWRMKDFPGAQTSYRNVIEKDEFVDMEPVSLTDYQKNS</sequence>
<dbReference type="EMBL" id="JBHTGR010000005">
    <property type="protein sequence ID" value="MFC7746403.1"/>
    <property type="molecule type" value="Genomic_DNA"/>
</dbReference>
<protein>
    <submittedName>
        <fullName evidence="1">Gluconate 2-dehydrogenase subunit 3 family protein</fullName>
        <ecNumber evidence="1">1.-.-.-</ecNumber>
    </submittedName>
</protein>
<name>A0ABW2UTS9_9BACI</name>
<accession>A0ABW2UTS9</accession>
<dbReference type="InterPro" id="IPR006311">
    <property type="entry name" value="TAT_signal"/>
</dbReference>
<dbReference type="Pfam" id="PF13618">
    <property type="entry name" value="Gluconate_2-dh3"/>
    <property type="match status" value="1"/>
</dbReference>
<evidence type="ECO:0000313" key="2">
    <source>
        <dbReference type="Proteomes" id="UP001596620"/>
    </source>
</evidence>
<dbReference type="InterPro" id="IPR027056">
    <property type="entry name" value="Gluconate_2DH_su3"/>
</dbReference>
<proteinExistence type="predicted"/>
<gene>
    <name evidence="1" type="ORF">ACFQU8_03995</name>
</gene>
<dbReference type="Proteomes" id="UP001596620">
    <property type="component" value="Unassembled WGS sequence"/>
</dbReference>
<keyword evidence="1" id="KW-0560">Oxidoreductase</keyword>